<dbReference type="Pfam" id="PF00107">
    <property type="entry name" value="ADH_zinc_N"/>
    <property type="match status" value="1"/>
</dbReference>
<dbReference type="SUPFAM" id="SSF50129">
    <property type="entry name" value="GroES-like"/>
    <property type="match status" value="1"/>
</dbReference>
<dbReference type="PANTHER" id="PTHR11695:SF294">
    <property type="entry name" value="RETICULON-4-INTERACTING PROTEIN 1, MITOCHONDRIAL"/>
    <property type="match status" value="1"/>
</dbReference>
<feature type="domain" description="Enoyl reductase (ER)" evidence="1">
    <location>
        <begin position="24"/>
        <end position="231"/>
    </location>
</feature>
<dbReference type="InterPro" id="IPR050700">
    <property type="entry name" value="YIM1/Zinc_Alcohol_DH_Fams"/>
</dbReference>
<sequence>MDDELEAMSFPKTYRAYQYENYGSLANKLKLHDGIPQAELGPQQVRIKVRDAAVNAIDRMVMEGLGQIFLGKAPSDRQPFNIGCDCSGEVVEIGTAAKRLKVGDAIYAMTPFTAFGTLAEYLVLDEDYVALKPKTLDFKEAAAVPSVALTAYAGMVRHAKLQLGDTVLILGGSSCVGMFAIQFAHALGVRVVTTTSSRNVELVGSLGADQIIDYTKEKWVDVLEPHSIDAVYDCGMEPSA</sequence>
<dbReference type="InterPro" id="IPR020843">
    <property type="entry name" value="ER"/>
</dbReference>
<proteinExistence type="predicted"/>
<dbReference type="SUPFAM" id="SSF51735">
    <property type="entry name" value="NAD(P)-binding Rossmann-fold domains"/>
    <property type="match status" value="1"/>
</dbReference>
<comment type="caution">
    <text evidence="2">The sequence shown here is derived from an EMBL/GenBank/DDBJ whole genome shotgun (WGS) entry which is preliminary data.</text>
</comment>
<dbReference type="EMBL" id="JAACNO010002339">
    <property type="protein sequence ID" value="KAF4134086.1"/>
    <property type="molecule type" value="Genomic_DNA"/>
</dbReference>
<dbReference type="Proteomes" id="UP000704712">
    <property type="component" value="Unassembled WGS sequence"/>
</dbReference>
<dbReference type="InterPro" id="IPR036291">
    <property type="entry name" value="NAD(P)-bd_dom_sf"/>
</dbReference>
<dbReference type="InterPro" id="IPR013149">
    <property type="entry name" value="ADH-like_C"/>
</dbReference>
<protein>
    <submittedName>
        <fullName evidence="2">Zinc-binding dehydrogenase</fullName>
    </submittedName>
</protein>
<organism evidence="2 3">
    <name type="scientific">Phytophthora infestans</name>
    <name type="common">Potato late blight agent</name>
    <name type="synonym">Botrytis infestans</name>
    <dbReference type="NCBI Taxonomy" id="4787"/>
    <lineage>
        <taxon>Eukaryota</taxon>
        <taxon>Sar</taxon>
        <taxon>Stramenopiles</taxon>
        <taxon>Oomycota</taxon>
        <taxon>Peronosporomycetes</taxon>
        <taxon>Peronosporales</taxon>
        <taxon>Peronosporaceae</taxon>
        <taxon>Phytophthora</taxon>
    </lineage>
</organism>
<dbReference type="CDD" id="cd05289">
    <property type="entry name" value="MDR_like_2"/>
    <property type="match status" value="1"/>
</dbReference>
<evidence type="ECO:0000259" key="1">
    <source>
        <dbReference type="SMART" id="SM00829"/>
    </source>
</evidence>
<name>A0A8S9TZI1_PHYIN</name>
<evidence type="ECO:0000313" key="2">
    <source>
        <dbReference type="EMBL" id="KAF4134086.1"/>
    </source>
</evidence>
<dbReference type="InterPro" id="IPR013154">
    <property type="entry name" value="ADH-like_N"/>
</dbReference>
<dbReference type="Gene3D" id="3.40.50.720">
    <property type="entry name" value="NAD(P)-binding Rossmann-like Domain"/>
    <property type="match status" value="1"/>
</dbReference>
<reference evidence="2" key="1">
    <citation type="submission" date="2020-03" db="EMBL/GenBank/DDBJ databases">
        <title>Hybrid Assembly of Korean Phytophthora infestans isolates.</title>
        <authorList>
            <person name="Prokchorchik M."/>
            <person name="Lee Y."/>
            <person name="Seo J."/>
            <person name="Cho J.-H."/>
            <person name="Park Y.-E."/>
            <person name="Jang D.-C."/>
            <person name="Im J.-S."/>
            <person name="Choi J.-G."/>
            <person name="Park H.-J."/>
            <person name="Lee G.-B."/>
            <person name="Lee Y.-G."/>
            <person name="Hong S.-Y."/>
            <person name="Cho K."/>
            <person name="Sohn K.H."/>
        </authorList>
    </citation>
    <scope>NUCLEOTIDE SEQUENCE</scope>
    <source>
        <strain evidence="2">KR_2_A2</strain>
    </source>
</reference>
<dbReference type="SMART" id="SM00829">
    <property type="entry name" value="PKS_ER"/>
    <property type="match status" value="1"/>
</dbReference>
<dbReference type="AlphaFoldDB" id="A0A8S9TZI1"/>
<dbReference type="PANTHER" id="PTHR11695">
    <property type="entry name" value="ALCOHOL DEHYDROGENASE RELATED"/>
    <property type="match status" value="1"/>
</dbReference>
<dbReference type="Gene3D" id="3.90.180.10">
    <property type="entry name" value="Medium-chain alcohol dehydrogenases, catalytic domain"/>
    <property type="match status" value="1"/>
</dbReference>
<accession>A0A8S9TZI1</accession>
<evidence type="ECO:0000313" key="3">
    <source>
        <dbReference type="Proteomes" id="UP000704712"/>
    </source>
</evidence>
<gene>
    <name evidence="2" type="ORF">GN958_ATG16768</name>
</gene>
<dbReference type="Pfam" id="PF08240">
    <property type="entry name" value="ADH_N"/>
    <property type="match status" value="1"/>
</dbReference>
<dbReference type="InterPro" id="IPR011032">
    <property type="entry name" value="GroES-like_sf"/>
</dbReference>
<dbReference type="GO" id="GO:0016491">
    <property type="term" value="F:oxidoreductase activity"/>
    <property type="evidence" value="ECO:0007669"/>
    <property type="project" value="InterPro"/>
</dbReference>